<feature type="signal peptide" evidence="1">
    <location>
        <begin position="1"/>
        <end position="22"/>
    </location>
</feature>
<proteinExistence type="predicted"/>
<dbReference type="RefSeq" id="WP_303307333.1">
    <property type="nucleotide sequence ID" value="NZ_JAODOP010000004.1"/>
</dbReference>
<protein>
    <recommendedName>
        <fullName evidence="4">Glycoside hydrolase family 5 domain-containing protein</fullName>
    </recommendedName>
</protein>
<dbReference type="Proteomes" id="UP001337305">
    <property type="component" value="Unassembled WGS sequence"/>
</dbReference>
<dbReference type="InterPro" id="IPR017853">
    <property type="entry name" value="GH"/>
</dbReference>
<dbReference type="SUPFAM" id="SSF51445">
    <property type="entry name" value="(Trans)glycosidases"/>
    <property type="match status" value="1"/>
</dbReference>
<evidence type="ECO:0000313" key="2">
    <source>
        <dbReference type="EMBL" id="MEF3835030.1"/>
    </source>
</evidence>
<keyword evidence="1" id="KW-0732">Signal</keyword>
<evidence type="ECO:0000256" key="1">
    <source>
        <dbReference type="SAM" id="SignalP"/>
    </source>
</evidence>
<reference evidence="2 3" key="1">
    <citation type="submission" date="2022-09" db="EMBL/GenBank/DDBJ databases">
        <title>Genome sequencing of Flavivirga sp. MEBiC05379.</title>
        <authorList>
            <person name="Oh H.-M."/>
            <person name="Kwon K.K."/>
            <person name="Park M.J."/>
            <person name="Yang S.-H."/>
        </authorList>
    </citation>
    <scope>NUCLEOTIDE SEQUENCE [LARGE SCALE GENOMIC DNA]</scope>
    <source>
        <strain evidence="2 3">MEBiC05379</strain>
    </source>
</reference>
<evidence type="ECO:0008006" key="4">
    <source>
        <dbReference type="Google" id="ProtNLM"/>
    </source>
</evidence>
<evidence type="ECO:0000313" key="3">
    <source>
        <dbReference type="Proteomes" id="UP001337305"/>
    </source>
</evidence>
<comment type="caution">
    <text evidence="2">The sequence shown here is derived from an EMBL/GenBank/DDBJ whole genome shotgun (WGS) entry which is preliminary data.</text>
</comment>
<name>A0ABU7XWB9_9FLAO</name>
<feature type="chain" id="PRO_5046866970" description="Glycoside hydrolase family 5 domain-containing protein" evidence="1">
    <location>
        <begin position="23"/>
        <end position="504"/>
    </location>
</feature>
<dbReference type="Gene3D" id="3.20.20.80">
    <property type="entry name" value="Glycosidases"/>
    <property type="match status" value="1"/>
</dbReference>
<organism evidence="2 3">
    <name type="scientific">Flavivirga spongiicola</name>
    <dbReference type="NCBI Taxonomy" id="421621"/>
    <lineage>
        <taxon>Bacteria</taxon>
        <taxon>Pseudomonadati</taxon>
        <taxon>Bacteroidota</taxon>
        <taxon>Flavobacteriia</taxon>
        <taxon>Flavobacteriales</taxon>
        <taxon>Flavobacteriaceae</taxon>
        <taxon>Flavivirga</taxon>
    </lineage>
</organism>
<sequence>MVKKLFILIVGLFLGCSSDSSESPNPNPNPGGQNDVITIYPSQIINESYIGNGAQWDAYPNAYKNWNSPLSEADWAKLALRLDYMKPKLMRVIIDAGANYAGNGGYEPELNLEPLARILQYCTNNNITVMFGDWGGNLVDPNTNTINEINLTNAAKFVDYLVNTKGFSCIKYYNMINEPNGSWSSNNGNYDLWVNAVNYFYQQMETLGVTDKVKIVGPDIAIWTTNEVPWIQNAARDIGDEKIGLYDIHTYPGQIHVNSKDYSSILESYIEKVPPGKKMVMGELGFKYDPNVDASLHRGNIERAEADPFASNTDSNMYVKDFFYGVDMADASMQIVNAGYSGIVVWMLDDAMHNTGGGNGKDLKTWGFWNILGEELFGGAAEEEIRPWFYTYALLTRYMQDGVKVLKVDIPNKRGLNAIAITNGNEYAIAIVNSGFLTYTVDVKFDAGTTLNNIKQFIYEDDNRPIDGNGFPVPTSTGLSLDLSAGHRVDIKGQSFTLFTNFNY</sequence>
<dbReference type="PROSITE" id="PS51257">
    <property type="entry name" value="PROKAR_LIPOPROTEIN"/>
    <property type="match status" value="1"/>
</dbReference>
<keyword evidence="3" id="KW-1185">Reference proteome</keyword>
<accession>A0ABU7XWB9</accession>
<dbReference type="EMBL" id="JAODOP010000004">
    <property type="protein sequence ID" value="MEF3835030.1"/>
    <property type="molecule type" value="Genomic_DNA"/>
</dbReference>
<gene>
    <name evidence="2" type="ORF">N1F79_17995</name>
</gene>